<gene>
    <name evidence="2" type="ORF">QIS96_28550</name>
</gene>
<evidence type="ECO:0000256" key="1">
    <source>
        <dbReference type="SAM" id="MobiDB-lite"/>
    </source>
</evidence>
<dbReference type="EMBL" id="JASCIQ010000036">
    <property type="protein sequence ID" value="MDI3407751.1"/>
    <property type="molecule type" value="Genomic_DNA"/>
</dbReference>
<evidence type="ECO:0000313" key="2">
    <source>
        <dbReference type="EMBL" id="MDI3407751.1"/>
    </source>
</evidence>
<name>A0ABT6SHS6_9ACTN</name>
<dbReference type="Proteomes" id="UP001223978">
    <property type="component" value="Unassembled WGS sequence"/>
</dbReference>
<sequence length="69" mass="6988">MSDIRTGVSDAPVTPRSPGSWDARSAAALAAPVPAPARIPEPVRWPEPAGAAVRRPEPFGAAASSEGEA</sequence>
<comment type="caution">
    <text evidence="2">The sequence shown here is derived from an EMBL/GenBank/DDBJ whole genome shotgun (WGS) entry which is preliminary data.</text>
</comment>
<accession>A0ABT6SHS6</accession>
<evidence type="ECO:0000313" key="3">
    <source>
        <dbReference type="Proteomes" id="UP001223978"/>
    </source>
</evidence>
<protein>
    <submittedName>
        <fullName evidence="2">Uncharacterized protein</fullName>
    </submittedName>
</protein>
<proteinExistence type="predicted"/>
<dbReference type="RefSeq" id="WP_282545661.1">
    <property type="nucleotide sequence ID" value="NZ_JASCIQ010000036.1"/>
</dbReference>
<feature type="region of interest" description="Disordered" evidence="1">
    <location>
        <begin position="37"/>
        <end position="69"/>
    </location>
</feature>
<reference evidence="2 3" key="1">
    <citation type="submission" date="2023-05" db="EMBL/GenBank/DDBJ databases">
        <title>Draft genome sequence of Streptomyces sp. B-S-A6 isolated from a cave soil in Thailand.</title>
        <authorList>
            <person name="Chamroensaksri N."/>
            <person name="Muangham S."/>
        </authorList>
    </citation>
    <scope>NUCLEOTIDE SEQUENCE [LARGE SCALE GENOMIC DNA]</scope>
    <source>
        <strain evidence="2 3">B-S-A6</strain>
    </source>
</reference>
<feature type="region of interest" description="Disordered" evidence="1">
    <location>
        <begin position="1"/>
        <end position="25"/>
    </location>
</feature>
<organism evidence="2 3">
    <name type="scientific">Streptomyces cavernicola</name>
    <dbReference type="NCBI Taxonomy" id="3043613"/>
    <lineage>
        <taxon>Bacteria</taxon>
        <taxon>Bacillati</taxon>
        <taxon>Actinomycetota</taxon>
        <taxon>Actinomycetes</taxon>
        <taxon>Kitasatosporales</taxon>
        <taxon>Streptomycetaceae</taxon>
        <taxon>Streptomyces</taxon>
    </lineage>
</organism>
<keyword evidence="3" id="KW-1185">Reference proteome</keyword>